<keyword evidence="11" id="KW-0963">Cytoplasm</keyword>
<sequence length="173" mass="19366">MRRPGAVLSGQPRRRRTPAEARVTRAKQICRACPVRRRCLRQAVRDRELYGVWGGLTGQERRGLLKQVQNFRGLPAGVPARLQYGEPVRVRSQDRPAVAATLVRAGWSNQRICHALGIDPSELRAVLRVARRVLWVIDLVGTDQPPALPEGRRRPADPTAHWRRPPGGLPHAA</sequence>
<dbReference type="GO" id="GO:0003677">
    <property type="term" value="F:DNA binding"/>
    <property type="evidence" value="ECO:0007669"/>
    <property type="project" value="UniProtKB-UniRule"/>
</dbReference>
<evidence type="ECO:0000256" key="9">
    <source>
        <dbReference type="ARBA" id="ARBA00023157"/>
    </source>
</evidence>
<dbReference type="GO" id="GO:0047134">
    <property type="term" value="F:protein-disulfide reductase [NAD(P)H] activity"/>
    <property type="evidence" value="ECO:0007669"/>
    <property type="project" value="TreeGrafter"/>
</dbReference>
<dbReference type="PROSITE" id="PS51674">
    <property type="entry name" value="4FE4S_WBL"/>
    <property type="match status" value="1"/>
</dbReference>
<comment type="PTM">
    <text evidence="11">Upon Fe-S cluster removal intramolecular disulfide bonds are formed.</text>
</comment>
<evidence type="ECO:0000256" key="7">
    <source>
        <dbReference type="ARBA" id="ARBA00023015"/>
    </source>
</evidence>
<gene>
    <name evidence="11" type="primary">whiB</name>
    <name evidence="14" type="ORF">F7Q99_21665</name>
</gene>
<dbReference type="GO" id="GO:0035731">
    <property type="term" value="F:dinitrosyl-iron complex binding"/>
    <property type="evidence" value="ECO:0007669"/>
    <property type="project" value="UniProtKB-UniRule"/>
</dbReference>
<dbReference type="InterPro" id="IPR034768">
    <property type="entry name" value="4FE4S_WBL"/>
</dbReference>
<comment type="caution">
    <text evidence="11">Lacks conserved residue(s) required for the propagation of feature annotation.</text>
</comment>
<evidence type="ECO:0000256" key="10">
    <source>
        <dbReference type="ARBA" id="ARBA00023163"/>
    </source>
</evidence>
<dbReference type="HAMAP" id="MF_01479">
    <property type="entry name" value="WhiB"/>
    <property type="match status" value="1"/>
</dbReference>
<keyword evidence="15" id="KW-1185">Reference proteome</keyword>
<keyword evidence="9 11" id="KW-1015">Disulfide bond</keyword>
<comment type="function">
    <text evidence="11">Acts as a transcriptional regulator. Probably redox-responsive. The apo- but not holo-form probably binds DNA.</text>
</comment>
<evidence type="ECO:0000256" key="6">
    <source>
        <dbReference type="ARBA" id="ARBA00023014"/>
    </source>
</evidence>
<evidence type="ECO:0000256" key="3">
    <source>
        <dbReference type="ARBA" id="ARBA00022485"/>
    </source>
</evidence>
<feature type="region of interest" description="Disordered" evidence="12">
    <location>
        <begin position="146"/>
        <end position="173"/>
    </location>
</feature>
<evidence type="ECO:0000256" key="1">
    <source>
        <dbReference type="ARBA" id="ARBA00004496"/>
    </source>
</evidence>
<keyword evidence="7 11" id="KW-0805">Transcription regulation</keyword>
<dbReference type="GO" id="GO:0045892">
    <property type="term" value="P:negative regulation of DNA-templated transcription"/>
    <property type="evidence" value="ECO:0007669"/>
    <property type="project" value="TreeGrafter"/>
</dbReference>
<keyword evidence="10 11" id="KW-0804">Transcription</keyword>
<accession>A0A6N7KWV3</accession>
<comment type="cofactor">
    <cofactor evidence="11">
        <name>[4Fe-4S] cluster</name>
        <dbReference type="ChEBI" id="CHEBI:49883"/>
    </cofactor>
    <text evidence="11">Binds 1 [4Fe-4S] cluster per subunit. Following nitrosylation of the [4Fe-4S] cluster binds 1 [4Fe-8(NO)] cluster per subunit.</text>
</comment>
<protein>
    <recommendedName>
        <fullName evidence="11">Transcriptional regulator WhiB</fullName>
    </recommendedName>
</protein>
<evidence type="ECO:0000256" key="5">
    <source>
        <dbReference type="ARBA" id="ARBA00023004"/>
    </source>
</evidence>
<evidence type="ECO:0000256" key="2">
    <source>
        <dbReference type="ARBA" id="ARBA00006597"/>
    </source>
</evidence>
<comment type="caution">
    <text evidence="14">The sequence shown here is derived from an EMBL/GenBank/DDBJ whole genome shotgun (WGS) entry which is preliminary data.</text>
</comment>
<keyword evidence="6" id="KW-0411">Iron-sulfur</keyword>
<dbReference type="PANTHER" id="PTHR38839">
    <property type="entry name" value="TRANSCRIPTIONAL REGULATOR WHID-RELATED"/>
    <property type="match status" value="1"/>
</dbReference>
<dbReference type="GO" id="GO:0005737">
    <property type="term" value="C:cytoplasm"/>
    <property type="evidence" value="ECO:0007669"/>
    <property type="project" value="UniProtKB-SubCell"/>
</dbReference>
<evidence type="ECO:0000256" key="12">
    <source>
        <dbReference type="SAM" id="MobiDB-lite"/>
    </source>
</evidence>
<dbReference type="EMBL" id="WBOF01000001">
    <property type="protein sequence ID" value="MQS14797.1"/>
    <property type="molecule type" value="Genomic_DNA"/>
</dbReference>
<comment type="subcellular location">
    <subcellularLocation>
        <location evidence="1 11">Cytoplasm</location>
    </subcellularLocation>
</comment>
<feature type="region of interest" description="Disordered" evidence="12">
    <location>
        <begin position="1"/>
        <end position="20"/>
    </location>
</feature>
<keyword evidence="5" id="KW-0408">Iron</keyword>
<dbReference type="OrthoDB" id="3869337at2"/>
<dbReference type="Pfam" id="PF02467">
    <property type="entry name" value="Whib"/>
    <property type="match status" value="1"/>
</dbReference>
<evidence type="ECO:0000256" key="4">
    <source>
        <dbReference type="ARBA" id="ARBA00022723"/>
    </source>
</evidence>
<keyword evidence="8 11" id="KW-0238">DNA-binding</keyword>
<evidence type="ECO:0000256" key="11">
    <source>
        <dbReference type="HAMAP-Rule" id="MF_01479"/>
    </source>
</evidence>
<feature type="domain" description="4Fe-4S Wbl-type" evidence="13">
    <location>
        <begin position="1"/>
        <end position="63"/>
    </location>
</feature>
<comment type="PTM">
    <text evidence="11">The Fe-S cluster can be nitrosylated by nitric oxide (NO).</text>
</comment>
<proteinExistence type="inferred from homology"/>
<dbReference type="Proteomes" id="UP000450000">
    <property type="component" value="Unassembled WGS sequence"/>
</dbReference>
<evidence type="ECO:0000256" key="8">
    <source>
        <dbReference type="ARBA" id="ARBA00023125"/>
    </source>
</evidence>
<dbReference type="GO" id="GO:0045454">
    <property type="term" value="P:cell redox homeostasis"/>
    <property type="evidence" value="ECO:0007669"/>
    <property type="project" value="TreeGrafter"/>
</dbReference>
<dbReference type="InterPro" id="IPR003482">
    <property type="entry name" value="Whib"/>
</dbReference>
<keyword evidence="4" id="KW-0479">Metal-binding</keyword>
<organism evidence="14 15">
    <name type="scientific">Streptomyces kaniharaensis</name>
    <dbReference type="NCBI Taxonomy" id="212423"/>
    <lineage>
        <taxon>Bacteria</taxon>
        <taxon>Bacillati</taxon>
        <taxon>Actinomycetota</taxon>
        <taxon>Actinomycetes</taxon>
        <taxon>Kitasatosporales</taxon>
        <taxon>Streptomycetaceae</taxon>
        <taxon>Streptomyces</taxon>
    </lineage>
</organism>
<dbReference type="GO" id="GO:0051539">
    <property type="term" value="F:4 iron, 4 sulfur cluster binding"/>
    <property type="evidence" value="ECO:0007669"/>
    <property type="project" value="UniProtKB-UniRule"/>
</dbReference>
<evidence type="ECO:0000259" key="13">
    <source>
        <dbReference type="PROSITE" id="PS51674"/>
    </source>
</evidence>
<comment type="similarity">
    <text evidence="2 11">Belongs to the WhiB family.</text>
</comment>
<dbReference type="GO" id="GO:0046872">
    <property type="term" value="F:metal ion binding"/>
    <property type="evidence" value="ECO:0007669"/>
    <property type="project" value="UniProtKB-KW"/>
</dbReference>
<name>A0A6N7KWV3_9ACTN</name>
<evidence type="ECO:0000313" key="15">
    <source>
        <dbReference type="Proteomes" id="UP000450000"/>
    </source>
</evidence>
<evidence type="ECO:0000313" key="14">
    <source>
        <dbReference type="EMBL" id="MQS14797.1"/>
    </source>
</evidence>
<dbReference type="AlphaFoldDB" id="A0A6N7KWV3"/>
<reference evidence="14 15" key="1">
    <citation type="submission" date="2019-09" db="EMBL/GenBank/DDBJ databases">
        <title>Genome Sequences of Streptomyces kaniharaensis ATCC 21070.</title>
        <authorList>
            <person name="Zhu W."/>
            <person name="De Crecy-Lagard V."/>
            <person name="Richards N.G."/>
        </authorList>
    </citation>
    <scope>NUCLEOTIDE SEQUENCE [LARGE SCALE GENOMIC DNA]</scope>
    <source>
        <strain evidence="14 15">SF-557</strain>
    </source>
</reference>
<keyword evidence="3" id="KW-0004">4Fe-4S</keyword>